<feature type="transmembrane region" description="Helical" evidence="6">
    <location>
        <begin position="253"/>
        <end position="278"/>
    </location>
</feature>
<evidence type="ECO:0000256" key="5">
    <source>
        <dbReference type="SAM" id="MobiDB-lite"/>
    </source>
</evidence>
<comment type="subcellular location">
    <subcellularLocation>
        <location evidence="1">Membrane</location>
        <topology evidence="1">Single-pass membrane protein</topology>
    </subcellularLocation>
</comment>
<reference evidence="8 9" key="1">
    <citation type="journal article" date="2013" name="PLoS Genet.">
        <title>The genome and development-dependent transcriptomes of Pyronema confluens: a window into fungal evolution.</title>
        <authorList>
            <person name="Traeger S."/>
            <person name="Altegoer F."/>
            <person name="Freitag M."/>
            <person name="Gabaldon T."/>
            <person name="Kempken F."/>
            <person name="Kumar A."/>
            <person name="Marcet-Houben M."/>
            <person name="Poggeler S."/>
            <person name="Stajich J.E."/>
            <person name="Nowrousian M."/>
        </authorList>
    </citation>
    <scope>NUCLEOTIDE SEQUENCE [LARGE SCALE GENOMIC DNA]</scope>
    <source>
        <strain evidence="9">CBS 100304</strain>
        <tissue evidence="8">Vegetative mycelium</tissue>
    </source>
</reference>
<keyword evidence="2 6" id="KW-0812">Transmembrane</keyword>
<dbReference type="InterPro" id="IPR051694">
    <property type="entry name" value="Immunoregulatory_rcpt-like"/>
</dbReference>
<dbReference type="Proteomes" id="UP000018144">
    <property type="component" value="Unassembled WGS sequence"/>
</dbReference>
<dbReference type="AlphaFoldDB" id="U4LKW6"/>
<dbReference type="GO" id="GO:0071944">
    <property type="term" value="C:cell periphery"/>
    <property type="evidence" value="ECO:0007669"/>
    <property type="project" value="UniProtKB-ARBA"/>
</dbReference>
<accession>U4LKW6</accession>
<feature type="signal peptide" evidence="7">
    <location>
        <begin position="1"/>
        <end position="32"/>
    </location>
</feature>
<evidence type="ECO:0000256" key="6">
    <source>
        <dbReference type="SAM" id="Phobius"/>
    </source>
</evidence>
<keyword evidence="3 6" id="KW-1133">Transmembrane helix</keyword>
<keyword evidence="7" id="KW-0732">Signal</keyword>
<evidence type="ECO:0000313" key="9">
    <source>
        <dbReference type="Proteomes" id="UP000018144"/>
    </source>
</evidence>
<protein>
    <submittedName>
        <fullName evidence="8">Uncharacterized protein</fullName>
    </submittedName>
</protein>
<evidence type="ECO:0000256" key="1">
    <source>
        <dbReference type="ARBA" id="ARBA00004167"/>
    </source>
</evidence>
<sequence>MFPLRDQGIANMMLTIRSPIWILSALALTASAVDWNGPVSTAVDQGSSTGYSPKPTPPPMPYVGGQSTESLFGVPDLKRAEREDLCGWISTDGNPSHAISCGRDYTCTTQGGNNIVGCCRQGVCQQSTSCIGMWDYSLSCGPACQSDTRIGKCTSQAYPYCGVLWDGRLSMYGCFETANVGMRNILYKPELRQSGWNNGGQQQSFQTSTSARNGGNNNNNNQNGQSSSRTSSTGPQQTGQPGQQEEQQKGINAGAIAGGVVGCLFVLVAGTVAIYYIANVLRSRNAGSPATPEPEPLAYQEEYHEDYQEEYKPKPVYGERSVYQSDLASPNPSMYMDAQTISGNSNWNDHDRH</sequence>
<dbReference type="OrthoDB" id="10368321at2759"/>
<gene>
    <name evidence="8" type="ORF">PCON_07933</name>
</gene>
<proteinExistence type="predicted"/>
<keyword evidence="4 6" id="KW-0472">Membrane</keyword>
<dbReference type="EMBL" id="HF935409">
    <property type="protein sequence ID" value="CCX30005.1"/>
    <property type="molecule type" value="Genomic_DNA"/>
</dbReference>
<feature type="chain" id="PRO_5004652123" evidence="7">
    <location>
        <begin position="33"/>
        <end position="353"/>
    </location>
</feature>
<dbReference type="CDD" id="cd12087">
    <property type="entry name" value="TM_EGFR-like"/>
    <property type="match status" value="1"/>
</dbReference>
<evidence type="ECO:0000256" key="7">
    <source>
        <dbReference type="SAM" id="SignalP"/>
    </source>
</evidence>
<evidence type="ECO:0000256" key="2">
    <source>
        <dbReference type="ARBA" id="ARBA00022692"/>
    </source>
</evidence>
<feature type="region of interest" description="Disordered" evidence="5">
    <location>
        <begin position="197"/>
        <end position="247"/>
    </location>
</feature>
<organism evidence="8 9">
    <name type="scientific">Pyronema omphalodes (strain CBS 100304)</name>
    <name type="common">Pyronema confluens</name>
    <dbReference type="NCBI Taxonomy" id="1076935"/>
    <lineage>
        <taxon>Eukaryota</taxon>
        <taxon>Fungi</taxon>
        <taxon>Dikarya</taxon>
        <taxon>Ascomycota</taxon>
        <taxon>Pezizomycotina</taxon>
        <taxon>Pezizomycetes</taxon>
        <taxon>Pezizales</taxon>
        <taxon>Pyronemataceae</taxon>
        <taxon>Pyronema</taxon>
    </lineage>
</organism>
<dbReference type="STRING" id="1076935.U4LKW6"/>
<dbReference type="PANTHER" id="PTHR15549">
    <property type="entry name" value="PAIRED IMMUNOGLOBULIN-LIKE TYPE 2 RECEPTOR"/>
    <property type="match status" value="1"/>
</dbReference>
<evidence type="ECO:0000313" key="8">
    <source>
        <dbReference type="EMBL" id="CCX30005.1"/>
    </source>
</evidence>
<keyword evidence="9" id="KW-1185">Reference proteome</keyword>
<evidence type="ECO:0000256" key="4">
    <source>
        <dbReference type="ARBA" id="ARBA00023136"/>
    </source>
</evidence>
<feature type="compositionally biased region" description="Polar residues" evidence="5">
    <location>
        <begin position="322"/>
        <end position="332"/>
    </location>
</feature>
<feature type="region of interest" description="Disordered" evidence="5">
    <location>
        <begin position="305"/>
        <end position="353"/>
    </location>
</feature>
<dbReference type="GO" id="GO:0016020">
    <property type="term" value="C:membrane"/>
    <property type="evidence" value="ECO:0007669"/>
    <property type="project" value="UniProtKB-SubCell"/>
</dbReference>
<evidence type="ECO:0000256" key="3">
    <source>
        <dbReference type="ARBA" id="ARBA00022989"/>
    </source>
</evidence>
<name>U4LKW6_PYROM</name>